<dbReference type="AlphaFoldDB" id="A0A4Q2T1N2"/>
<feature type="transmembrane region" description="Helical" evidence="1">
    <location>
        <begin position="388"/>
        <end position="408"/>
    </location>
</feature>
<comment type="caution">
    <text evidence="2">The sequence shown here is derived from an EMBL/GenBank/DDBJ whole genome shotgun (WGS) entry which is preliminary data.</text>
</comment>
<reference evidence="2 3" key="1">
    <citation type="submission" date="2019-01" db="EMBL/GenBank/DDBJ databases">
        <title>Novel species of Nocardioides.</title>
        <authorList>
            <person name="Liu Q."/>
            <person name="X Y.-H."/>
        </authorList>
    </citation>
    <scope>NUCLEOTIDE SEQUENCE [LARGE SCALE GENOMIC DNA]</scope>
    <source>
        <strain evidence="2 3">HLT2-9</strain>
    </source>
</reference>
<keyword evidence="3" id="KW-1185">Reference proteome</keyword>
<feature type="transmembrane region" description="Helical" evidence="1">
    <location>
        <begin position="166"/>
        <end position="181"/>
    </location>
</feature>
<feature type="transmembrane region" description="Helical" evidence="1">
    <location>
        <begin position="321"/>
        <end position="339"/>
    </location>
</feature>
<organism evidence="2 3">
    <name type="scientific">Nocardioides zhouii</name>
    <dbReference type="NCBI Taxonomy" id="1168729"/>
    <lineage>
        <taxon>Bacteria</taxon>
        <taxon>Bacillati</taxon>
        <taxon>Actinomycetota</taxon>
        <taxon>Actinomycetes</taxon>
        <taxon>Propionibacteriales</taxon>
        <taxon>Nocardioidaceae</taxon>
        <taxon>Nocardioides</taxon>
    </lineage>
</organism>
<keyword evidence="1" id="KW-0472">Membrane</keyword>
<keyword evidence="1" id="KW-0812">Transmembrane</keyword>
<dbReference type="OrthoDB" id="3778510at2"/>
<evidence type="ECO:0008006" key="4">
    <source>
        <dbReference type="Google" id="ProtNLM"/>
    </source>
</evidence>
<keyword evidence="1" id="KW-1133">Transmembrane helix</keyword>
<dbReference type="EMBL" id="SDWV01000010">
    <property type="protein sequence ID" value="RYC10854.1"/>
    <property type="molecule type" value="Genomic_DNA"/>
</dbReference>
<feature type="transmembrane region" description="Helical" evidence="1">
    <location>
        <begin position="142"/>
        <end position="159"/>
    </location>
</feature>
<feature type="transmembrane region" description="Helical" evidence="1">
    <location>
        <begin position="351"/>
        <end position="368"/>
    </location>
</feature>
<protein>
    <recommendedName>
        <fullName evidence="4">Glycosyltransferase RgtA/B/C/D-like domain-containing protein</fullName>
    </recommendedName>
</protein>
<feature type="transmembrane region" description="Helical" evidence="1">
    <location>
        <begin position="288"/>
        <end position="309"/>
    </location>
</feature>
<sequence length="603" mass="65280">MTFLSAAFATPYRRGVWMIAAVTLVWRGWTVARWSWQDDDWVYVSNAATMSLPDYMLQMYHGHFMPGEFLVMWIVTRLAPLDYGVPILLTAVASGAVVLLWGRALARVAGELRWVLVPLALLSLSPLFLRPTLWWASALQVVPLQACLAWGVLVAAGMARAPSRRATVHLVCVLVVALFFWEKAVLLVAPFAMVLVCAGGGRIVERVRRHLVTLAALGAVALAYVALYLFLGRGSTDQDELGVNLSSPPSVREALDFVWSGLGNLLAPATLGGPWGSMPGGSQPFSEAAPVVQVVTSLVLALSVLVLVVTRRQSWAPFTVAAAYVLVSWALVLFSSRFVNLGSLAVNDERYTVDAFSVVVLAFVLALTRPRRDRIGLPERLPVSGRAVLVGLAGVSLVSLAVGNVLAVHRIGTHPGRLWTENLRSEILRVPDESPVVLWDGYAPQTVLQTGFWNEWALLSRMLRPLDDRVAFREPADQIYQPDEDGMLQPIGISRLSTSTAGSDDGCGYYVEPGRPASVPMSAALFHWGWGLELTAYSDTGGTLLVELGSTDVELTLPSGMQTRAVQFDGEVADTVLMSMPDDAEGSVCVTDVHVGEPEPRAG</sequence>
<feature type="transmembrane region" description="Helical" evidence="1">
    <location>
        <begin position="211"/>
        <end position="231"/>
    </location>
</feature>
<feature type="transmembrane region" description="Helical" evidence="1">
    <location>
        <begin position="83"/>
        <end position="102"/>
    </location>
</feature>
<name>A0A4Q2T1N2_9ACTN</name>
<feature type="transmembrane region" description="Helical" evidence="1">
    <location>
        <begin position="114"/>
        <end position="136"/>
    </location>
</feature>
<evidence type="ECO:0000313" key="3">
    <source>
        <dbReference type="Proteomes" id="UP000291101"/>
    </source>
</evidence>
<proteinExistence type="predicted"/>
<dbReference type="Proteomes" id="UP000291101">
    <property type="component" value="Unassembled WGS sequence"/>
</dbReference>
<dbReference type="RefSeq" id="WP_129427047.1">
    <property type="nucleotide sequence ID" value="NZ_SDWV01000010.1"/>
</dbReference>
<evidence type="ECO:0000313" key="2">
    <source>
        <dbReference type="EMBL" id="RYC10854.1"/>
    </source>
</evidence>
<accession>A0A4Q2T1N2</accession>
<feature type="transmembrane region" description="Helical" evidence="1">
    <location>
        <begin position="12"/>
        <end position="29"/>
    </location>
</feature>
<evidence type="ECO:0000256" key="1">
    <source>
        <dbReference type="SAM" id="Phobius"/>
    </source>
</evidence>
<feature type="transmembrane region" description="Helical" evidence="1">
    <location>
        <begin position="187"/>
        <end position="204"/>
    </location>
</feature>
<gene>
    <name evidence="2" type="ORF">EUA94_11655</name>
</gene>